<organism evidence="1 2">
    <name type="scientific">Smallanthus sonchifolius</name>
    <dbReference type="NCBI Taxonomy" id="185202"/>
    <lineage>
        <taxon>Eukaryota</taxon>
        <taxon>Viridiplantae</taxon>
        <taxon>Streptophyta</taxon>
        <taxon>Embryophyta</taxon>
        <taxon>Tracheophyta</taxon>
        <taxon>Spermatophyta</taxon>
        <taxon>Magnoliopsida</taxon>
        <taxon>eudicotyledons</taxon>
        <taxon>Gunneridae</taxon>
        <taxon>Pentapetalae</taxon>
        <taxon>asterids</taxon>
        <taxon>campanulids</taxon>
        <taxon>Asterales</taxon>
        <taxon>Asteraceae</taxon>
        <taxon>Asteroideae</taxon>
        <taxon>Heliantheae alliance</taxon>
        <taxon>Millerieae</taxon>
        <taxon>Smallanthus</taxon>
    </lineage>
</organism>
<name>A0ACB9HS96_9ASTR</name>
<accession>A0ACB9HS96</accession>
<evidence type="ECO:0000313" key="2">
    <source>
        <dbReference type="Proteomes" id="UP001056120"/>
    </source>
</evidence>
<evidence type="ECO:0000313" key="1">
    <source>
        <dbReference type="EMBL" id="KAI3798130.1"/>
    </source>
</evidence>
<gene>
    <name evidence="1" type="ORF">L1987_33399</name>
</gene>
<dbReference type="EMBL" id="CM042028">
    <property type="protein sequence ID" value="KAI3798130.1"/>
    <property type="molecule type" value="Genomic_DNA"/>
</dbReference>
<keyword evidence="2" id="KW-1185">Reference proteome</keyword>
<proteinExistence type="predicted"/>
<reference evidence="2" key="1">
    <citation type="journal article" date="2022" name="Mol. Ecol. Resour.">
        <title>The genomes of chicory, endive, great burdock and yacon provide insights into Asteraceae palaeo-polyploidization history and plant inulin production.</title>
        <authorList>
            <person name="Fan W."/>
            <person name="Wang S."/>
            <person name="Wang H."/>
            <person name="Wang A."/>
            <person name="Jiang F."/>
            <person name="Liu H."/>
            <person name="Zhao H."/>
            <person name="Xu D."/>
            <person name="Zhang Y."/>
        </authorList>
    </citation>
    <scope>NUCLEOTIDE SEQUENCE [LARGE SCALE GENOMIC DNA]</scope>
    <source>
        <strain evidence="2">cv. Yunnan</strain>
    </source>
</reference>
<dbReference type="Proteomes" id="UP001056120">
    <property type="component" value="Linkage Group LG11"/>
</dbReference>
<comment type="caution">
    <text evidence="1">The sequence shown here is derived from an EMBL/GenBank/DDBJ whole genome shotgun (WGS) entry which is preliminary data.</text>
</comment>
<reference evidence="1 2" key="2">
    <citation type="journal article" date="2022" name="Mol. Ecol. Resour.">
        <title>The genomes of chicory, endive, great burdock and yacon provide insights into Asteraceae paleo-polyploidization history and plant inulin production.</title>
        <authorList>
            <person name="Fan W."/>
            <person name="Wang S."/>
            <person name="Wang H."/>
            <person name="Wang A."/>
            <person name="Jiang F."/>
            <person name="Liu H."/>
            <person name="Zhao H."/>
            <person name="Xu D."/>
            <person name="Zhang Y."/>
        </authorList>
    </citation>
    <scope>NUCLEOTIDE SEQUENCE [LARGE SCALE GENOMIC DNA]</scope>
    <source>
        <strain evidence="2">cv. Yunnan</strain>
        <tissue evidence="1">Leaves</tissue>
    </source>
</reference>
<protein>
    <submittedName>
        <fullName evidence="1">Uncharacterized protein</fullName>
    </submittedName>
</protein>
<sequence>MPVCDLDKRAPLGKKVMGLDVVVWWDRNDNEWKVFDDHCPHRLAPLSEGRIDQQGSTVQNGIVWFWLNTDPQYKDILTKKKPPYIPELDDPSFDFQMFNRDIPYGILGNITRLTQVSCTVKVDREGGSPIDINIQKIDKNGFTTTELPNRKWKFVSPCLLQGVLTIRESPNNIQEEKLMEVGPSNWQKTCFVPTKADTNVAAYRKWLKKYAGGQIDWGTKFNGSLPPTPPREQLLDRYWSHVVNCSSCNGAYKGFNALQVSLQVFSIALVAIRAASKPKMISVAVRNTIAAVAILCFVGSKWFTAISPSVPTEPAAPPEEETDEKFDWFSHWYPLMPVCDLDKRAPLGKKVLGLDVVVWWDKNENAWKVFDDRCPHRLAPLSEGRIDQWGRLQCVYHGWCFGGSGDCKLIPQAPLDGPPVHSFPKACVAVYPSTVQNGIVWFWPNTDPQYKYILTKKKPPYIPELDDPSFYIQMFTRDIPYGYEVLIENLMDPSHALYAHYRIMAIAPEPR</sequence>